<reference evidence="2 3" key="1">
    <citation type="submission" date="2016-10" db="EMBL/GenBank/DDBJ databases">
        <authorList>
            <person name="de Groot N.N."/>
        </authorList>
    </citation>
    <scope>NUCLEOTIDE SEQUENCE [LARGE SCALE GENOMIC DNA]</scope>
    <source>
        <strain evidence="2 3">DSM 43357</strain>
    </source>
</reference>
<organism evidence="2 3">
    <name type="scientific">Nonomuraea pusilla</name>
    <dbReference type="NCBI Taxonomy" id="46177"/>
    <lineage>
        <taxon>Bacteria</taxon>
        <taxon>Bacillati</taxon>
        <taxon>Actinomycetota</taxon>
        <taxon>Actinomycetes</taxon>
        <taxon>Streptosporangiales</taxon>
        <taxon>Streptosporangiaceae</taxon>
        <taxon>Nonomuraea</taxon>
    </lineage>
</organism>
<protein>
    <submittedName>
        <fullName evidence="2">Uncharacterized protein</fullName>
    </submittedName>
</protein>
<feature type="compositionally biased region" description="Basic and acidic residues" evidence="1">
    <location>
        <begin position="1"/>
        <end position="10"/>
    </location>
</feature>
<feature type="region of interest" description="Disordered" evidence="1">
    <location>
        <begin position="1"/>
        <end position="70"/>
    </location>
</feature>
<keyword evidence="3" id="KW-1185">Reference proteome</keyword>
<gene>
    <name evidence="2" type="ORF">SAMN05660976_03372</name>
</gene>
<sequence>MSAHLTEKDSLTPIARFFPSTAGPSDGPANDGARGVAGTPRAGNPVGGGRQSSYASSGGQAQTRLRSPYAWSMRRTGTQYLPSRSECTG</sequence>
<name>A0A1H7T9N9_9ACTN</name>
<accession>A0A1H7T9N9</accession>
<dbReference type="EMBL" id="FOBF01000007">
    <property type="protein sequence ID" value="SEL80547.1"/>
    <property type="molecule type" value="Genomic_DNA"/>
</dbReference>
<dbReference type="Proteomes" id="UP000198953">
    <property type="component" value="Unassembled WGS sequence"/>
</dbReference>
<feature type="compositionally biased region" description="Low complexity" evidence="1">
    <location>
        <begin position="51"/>
        <end position="62"/>
    </location>
</feature>
<proteinExistence type="predicted"/>
<dbReference type="AlphaFoldDB" id="A0A1H7T9N9"/>
<evidence type="ECO:0000256" key="1">
    <source>
        <dbReference type="SAM" id="MobiDB-lite"/>
    </source>
</evidence>
<evidence type="ECO:0000313" key="3">
    <source>
        <dbReference type="Proteomes" id="UP000198953"/>
    </source>
</evidence>
<evidence type="ECO:0000313" key="2">
    <source>
        <dbReference type="EMBL" id="SEL80547.1"/>
    </source>
</evidence>